<accession>F0SHP9</accession>
<name>F0SHP9_RUBBR</name>
<dbReference type="OrthoDB" id="289236at2"/>
<evidence type="ECO:0000313" key="3">
    <source>
        <dbReference type="Proteomes" id="UP000006860"/>
    </source>
</evidence>
<dbReference type="KEGG" id="pbs:Plabr_1920"/>
<dbReference type="Proteomes" id="UP000006860">
    <property type="component" value="Chromosome"/>
</dbReference>
<dbReference type="STRING" id="756272.Plabr_1920"/>
<dbReference type="AlphaFoldDB" id="F0SHP9"/>
<proteinExistence type="predicted"/>
<dbReference type="HOGENOM" id="CLU_1926025_0_0_0"/>
<protein>
    <submittedName>
        <fullName evidence="2">Signal peptide-domain containing protein</fullName>
    </submittedName>
</protein>
<gene>
    <name evidence="2" type="ordered locus">Plabr_1920</name>
</gene>
<evidence type="ECO:0000256" key="1">
    <source>
        <dbReference type="SAM" id="SignalP"/>
    </source>
</evidence>
<reference evidence="3" key="1">
    <citation type="submission" date="2011-02" db="EMBL/GenBank/DDBJ databases">
        <title>The complete genome of Planctomyces brasiliensis DSM 5305.</title>
        <authorList>
            <person name="Lucas S."/>
            <person name="Copeland A."/>
            <person name="Lapidus A."/>
            <person name="Bruce D."/>
            <person name="Goodwin L."/>
            <person name="Pitluck S."/>
            <person name="Kyrpides N."/>
            <person name="Mavromatis K."/>
            <person name="Pagani I."/>
            <person name="Ivanova N."/>
            <person name="Ovchinnikova G."/>
            <person name="Lu M."/>
            <person name="Detter J.C."/>
            <person name="Han C."/>
            <person name="Land M."/>
            <person name="Hauser L."/>
            <person name="Markowitz V."/>
            <person name="Cheng J.-F."/>
            <person name="Hugenholtz P."/>
            <person name="Woyke T."/>
            <person name="Wu D."/>
            <person name="Tindall B."/>
            <person name="Pomrenke H.G."/>
            <person name="Brambilla E."/>
            <person name="Klenk H.-P."/>
            <person name="Eisen J.A."/>
        </authorList>
    </citation>
    <scope>NUCLEOTIDE SEQUENCE [LARGE SCALE GENOMIC DNA]</scope>
    <source>
        <strain evidence="3">ATCC 49424 / DSM 5305 / JCM 21570 / NBRC 103401 / IFAM 1448</strain>
    </source>
</reference>
<evidence type="ECO:0000313" key="2">
    <source>
        <dbReference type="EMBL" id="ADY59529.1"/>
    </source>
</evidence>
<keyword evidence="3" id="KW-1185">Reference proteome</keyword>
<sequence length="131" mass="14699">MKSVNVFRNLLGGLICLLLASSAAVASEPCASGCAKLYCPPVCGPESATCHPEYKEETIKESCWQVERDFVCIPPVRFPWMCNDDLPCPRIRQVNKLKAHKYERTECRFGWSLKKLWPCVDSCAPGELCND</sequence>
<dbReference type="eggNOG" id="ENOG502ZXYY">
    <property type="taxonomic scope" value="Bacteria"/>
</dbReference>
<dbReference type="EMBL" id="CP002546">
    <property type="protein sequence ID" value="ADY59529.1"/>
    <property type="molecule type" value="Genomic_DNA"/>
</dbReference>
<feature type="chain" id="PRO_5003258548" evidence="1">
    <location>
        <begin position="27"/>
        <end position="131"/>
    </location>
</feature>
<keyword evidence="1" id="KW-0732">Signal</keyword>
<feature type="signal peptide" evidence="1">
    <location>
        <begin position="1"/>
        <end position="26"/>
    </location>
</feature>
<dbReference type="RefSeq" id="WP_013628256.1">
    <property type="nucleotide sequence ID" value="NC_015174.1"/>
</dbReference>
<organism evidence="2 3">
    <name type="scientific">Rubinisphaera brasiliensis (strain ATCC 49424 / DSM 5305 / JCM 21570 / IAM 15109 / NBRC 103401 / IFAM 1448)</name>
    <name type="common">Planctomyces brasiliensis</name>
    <dbReference type="NCBI Taxonomy" id="756272"/>
    <lineage>
        <taxon>Bacteria</taxon>
        <taxon>Pseudomonadati</taxon>
        <taxon>Planctomycetota</taxon>
        <taxon>Planctomycetia</taxon>
        <taxon>Planctomycetales</taxon>
        <taxon>Planctomycetaceae</taxon>
        <taxon>Rubinisphaera</taxon>
    </lineage>
</organism>